<dbReference type="Pfam" id="PF00550">
    <property type="entry name" value="PP-binding"/>
    <property type="match status" value="1"/>
</dbReference>
<dbReference type="Pfam" id="PF00975">
    <property type="entry name" value="Thioesterase"/>
    <property type="match status" value="1"/>
</dbReference>
<dbReference type="SUPFAM" id="SSF53474">
    <property type="entry name" value="alpha/beta-Hydrolases"/>
    <property type="match status" value="1"/>
</dbReference>
<accession>A0A5B2XDI0</accession>
<dbReference type="InterPro" id="IPR020806">
    <property type="entry name" value="PKS_PP-bd"/>
</dbReference>
<evidence type="ECO:0000256" key="3">
    <source>
        <dbReference type="ARBA" id="ARBA00022553"/>
    </source>
</evidence>
<keyword evidence="2" id="KW-0596">Phosphopantetheine</keyword>
<dbReference type="InterPro" id="IPR001031">
    <property type="entry name" value="Thioesterase"/>
</dbReference>
<organism evidence="5 6">
    <name type="scientific">Solihabitans fulvus</name>
    <dbReference type="NCBI Taxonomy" id="1892852"/>
    <lineage>
        <taxon>Bacteria</taxon>
        <taxon>Bacillati</taxon>
        <taxon>Actinomycetota</taxon>
        <taxon>Actinomycetes</taxon>
        <taxon>Pseudonocardiales</taxon>
        <taxon>Pseudonocardiaceae</taxon>
        <taxon>Solihabitans</taxon>
    </lineage>
</organism>
<dbReference type="GO" id="GO:0005737">
    <property type="term" value="C:cytoplasm"/>
    <property type="evidence" value="ECO:0007669"/>
    <property type="project" value="TreeGrafter"/>
</dbReference>
<dbReference type="GO" id="GO:0031177">
    <property type="term" value="F:phosphopantetheine binding"/>
    <property type="evidence" value="ECO:0007669"/>
    <property type="project" value="InterPro"/>
</dbReference>
<evidence type="ECO:0000256" key="2">
    <source>
        <dbReference type="ARBA" id="ARBA00022450"/>
    </source>
</evidence>
<comment type="caution">
    <text evidence="5">The sequence shown here is derived from an EMBL/GenBank/DDBJ whole genome shotgun (WGS) entry which is preliminary data.</text>
</comment>
<protein>
    <submittedName>
        <fullName evidence="5">Condensation protein</fullName>
    </submittedName>
</protein>
<dbReference type="GO" id="GO:0008610">
    <property type="term" value="P:lipid biosynthetic process"/>
    <property type="evidence" value="ECO:0007669"/>
    <property type="project" value="UniProtKB-ARBA"/>
</dbReference>
<dbReference type="InterPro" id="IPR001242">
    <property type="entry name" value="Condensation_dom"/>
</dbReference>
<dbReference type="Gene3D" id="3.30.559.10">
    <property type="entry name" value="Chloramphenicol acetyltransferase-like domain"/>
    <property type="match status" value="1"/>
</dbReference>
<dbReference type="RefSeq" id="WP_149850481.1">
    <property type="nucleotide sequence ID" value="NZ_VUOB01000028.1"/>
</dbReference>
<dbReference type="GO" id="GO:0044550">
    <property type="term" value="P:secondary metabolite biosynthetic process"/>
    <property type="evidence" value="ECO:0007669"/>
    <property type="project" value="TreeGrafter"/>
</dbReference>
<dbReference type="SUPFAM" id="SSF47336">
    <property type="entry name" value="ACP-like"/>
    <property type="match status" value="1"/>
</dbReference>
<keyword evidence="6" id="KW-1185">Reference proteome</keyword>
<dbReference type="GO" id="GO:0043041">
    <property type="term" value="P:amino acid activation for nonribosomal peptide biosynthetic process"/>
    <property type="evidence" value="ECO:0007669"/>
    <property type="project" value="TreeGrafter"/>
</dbReference>
<sequence>MTTVDARVDTFTVPATPMQEALWWVHQRARNQSVYNLTLRLACDRAPDTDALAAAWQTVIDRHEAMRTSVVQQDGTITLVVLPKVTATMQRVEVDDPGTAPVDTLLRLLAEEIHEQTIDLSRAPLARLTTVRVGTEHELVLTVHHVVLDGWALQLLLTDLSTAYQAIVRGDRPEFEAEAVPFSVYARESVAARDAGEWQPSLDHWRSTLDGAVSTTVAADHDRFAGTGAAGVTLRYAFSREANEGVAALGKVTFGTPFAVMLAAMQVVLARGGAGEEVSVGAVIANRMTPRDQALVGYTANLCIARATIGDEDTLADVVGRSRDAMWTMLAHQNVPYSAVFGSLTESTQAMLNDYAPLLLNYLGPIGIGAMLGDITLTQHLTPNRAARSDIAIAFWEIDGGGYLAEIEYNTGRYERQTVQRLLHDLDSVLAADPQATVSGLEVRSRAVAGFVDHRPAEAPPAARLPNSPLWQQVGHIWREVLGDDPHDQDEDFFAMGGRSLKVLQLAAAIESETGHSLDLIRWLAEPTPRRLVDQLTEDRPTTVSTLVVLREGDGPHLHLVHGAGGAAHDYRALLVALPSGWRVTLSQEREPLPGVPEMAASYRADLDAAGLRPDLLCGWSMGGQICFELAAGYPEPPRLAVLDAAPPVGYENDADREAERLDSFVATVCGSLDVDLAGSLPVTSGDNPELAMRALAACLGAAGETVPAATLIERWGTYRRHTLAVSAYVTDRVLAAPVLLVGAQLLDVQLDQWAQRFATPPHRIRIDTTHYGLLGPEFADQLAAEIQSLMER</sequence>
<dbReference type="InterPro" id="IPR023213">
    <property type="entry name" value="CAT-like_dom_sf"/>
</dbReference>
<evidence type="ECO:0000313" key="5">
    <source>
        <dbReference type="EMBL" id="KAA2261403.1"/>
    </source>
</evidence>
<keyword evidence="3" id="KW-0597">Phosphoprotein</keyword>
<dbReference type="Gene3D" id="1.10.1200.10">
    <property type="entry name" value="ACP-like"/>
    <property type="match status" value="1"/>
</dbReference>
<proteinExistence type="predicted"/>
<dbReference type="SMART" id="SM00823">
    <property type="entry name" value="PKS_PP"/>
    <property type="match status" value="1"/>
</dbReference>
<reference evidence="5 6" key="1">
    <citation type="submission" date="2019-09" db="EMBL/GenBank/DDBJ databases">
        <title>Goodfellowia gen. nov., a new genus of the Pseudonocardineae related to Actinoalloteichus, containing Goodfellowia coeruleoviolacea gen. nov., comb. nov. gen. nov., comb. nov.</title>
        <authorList>
            <person name="Labeda D."/>
        </authorList>
    </citation>
    <scope>NUCLEOTIDE SEQUENCE [LARGE SCALE GENOMIC DNA]</scope>
    <source>
        <strain evidence="5 6">AN110305</strain>
    </source>
</reference>
<dbReference type="Pfam" id="PF00668">
    <property type="entry name" value="Condensation"/>
    <property type="match status" value="1"/>
</dbReference>
<dbReference type="SUPFAM" id="SSF52777">
    <property type="entry name" value="CoA-dependent acyltransferases"/>
    <property type="match status" value="2"/>
</dbReference>
<feature type="domain" description="Carrier" evidence="4">
    <location>
        <begin position="465"/>
        <end position="540"/>
    </location>
</feature>
<dbReference type="EMBL" id="VUOB01000028">
    <property type="protein sequence ID" value="KAA2261403.1"/>
    <property type="molecule type" value="Genomic_DNA"/>
</dbReference>
<dbReference type="AlphaFoldDB" id="A0A5B2XDI0"/>
<dbReference type="Gene3D" id="3.30.559.30">
    <property type="entry name" value="Nonribosomal peptide synthetase, condensation domain"/>
    <property type="match status" value="1"/>
</dbReference>
<evidence type="ECO:0000256" key="1">
    <source>
        <dbReference type="ARBA" id="ARBA00001957"/>
    </source>
</evidence>
<evidence type="ECO:0000313" key="6">
    <source>
        <dbReference type="Proteomes" id="UP000323454"/>
    </source>
</evidence>
<evidence type="ECO:0000259" key="4">
    <source>
        <dbReference type="PROSITE" id="PS50075"/>
    </source>
</evidence>
<dbReference type="PANTHER" id="PTHR45527:SF1">
    <property type="entry name" value="FATTY ACID SYNTHASE"/>
    <property type="match status" value="1"/>
</dbReference>
<comment type="cofactor">
    <cofactor evidence="1">
        <name>pantetheine 4'-phosphate</name>
        <dbReference type="ChEBI" id="CHEBI:47942"/>
    </cofactor>
</comment>
<dbReference type="PROSITE" id="PS50075">
    <property type="entry name" value="CARRIER"/>
    <property type="match status" value="1"/>
</dbReference>
<reference evidence="5 6" key="2">
    <citation type="submission" date="2019-09" db="EMBL/GenBank/DDBJ databases">
        <authorList>
            <person name="Jin C."/>
        </authorList>
    </citation>
    <scope>NUCLEOTIDE SEQUENCE [LARGE SCALE GENOMIC DNA]</scope>
    <source>
        <strain evidence="5 6">AN110305</strain>
    </source>
</reference>
<dbReference type="Gene3D" id="3.40.50.1820">
    <property type="entry name" value="alpha/beta hydrolase"/>
    <property type="match status" value="1"/>
</dbReference>
<dbReference type="Proteomes" id="UP000323454">
    <property type="component" value="Unassembled WGS sequence"/>
</dbReference>
<dbReference type="InterPro" id="IPR009081">
    <property type="entry name" value="PP-bd_ACP"/>
</dbReference>
<gene>
    <name evidence="5" type="ORF">F0L68_16540</name>
</gene>
<dbReference type="OrthoDB" id="3591373at2"/>
<dbReference type="GO" id="GO:0003824">
    <property type="term" value="F:catalytic activity"/>
    <property type="evidence" value="ECO:0007669"/>
    <property type="project" value="InterPro"/>
</dbReference>
<dbReference type="InterPro" id="IPR036736">
    <property type="entry name" value="ACP-like_sf"/>
</dbReference>
<name>A0A5B2XDI0_9PSEU</name>
<dbReference type="InterPro" id="IPR029058">
    <property type="entry name" value="AB_hydrolase_fold"/>
</dbReference>
<dbReference type="PANTHER" id="PTHR45527">
    <property type="entry name" value="NONRIBOSOMAL PEPTIDE SYNTHETASE"/>
    <property type="match status" value="1"/>
</dbReference>